<organism evidence="1 2">
    <name type="scientific">Leucogyrophana mollusca</name>
    <dbReference type="NCBI Taxonomy" id="85980"/>
    <lineage>
        <taxon>Eukaryota</taxon>
        <taxon>Fungi</taxon>
        <taxon>Dikarya</taxon>
        <taxon>Basidiomycota</taxon>
        <taxon>Agaricomycotina</taxon>
        <taxon>Agaricomycetes</taxon>
        <taxon>Agaricomycetidae</taxon>
        <taxon>Boletales</taxon>
        <taxon>Boletales incertae sedis</taxon>
        <taxon>Leucogyrophana</taxon>
    </lineage>
</organism>
<dbReference type="EMBL" id="MU266604">
    <property type="protein sequence ID" value="KAH7920108.1"/>
    <property type="molecule type" value="Genomic_DNA"/>
</dbReference>
<proteinExistence type="predicted"/>
<name>A0ACB8B4T9_9AGAM</name>
<protein>
    <submittedName>
        <fullName evidence="1">Uncharacterized protein</fullName>
    </submittedName>
</protein>
<feature type="non-terminal residue" evidence="1">
    <location>
        <position position="1"/>
    </location>
</feature>
<evidence type="ECO:0000313" key="2">
    <source>
        <dbReference type="Proteomes" id="UP000790709"/>
    </source>
</evidence>
<keyword evidence="2" id="KW-1185">Reference proteome</keyword>
<reference evidence="1" key="1">
    <citation type="journal article" date="2021" name="New Phytol.">
        <title>Evolutionary innovations through gain and loss of genes in the ectomycorrhizal Boletales.</title>
        <authorList>
            <person name="Wu G."/>
            <person name="Miyauchi S."/>
            <person name="Morin E."/>
            <person name="Kuo A."/>
            <person name="Drula E."/>
            <person name="Varga T."/>
            <person name="Kohler A."/>
            <person name="Feng B."/>
            <person name="Cao Y."/>
            <person name="Lipzen A."/>
            <person name="Daum C."/>
            <person name="Hundley H."/>
            <person name="Pangilinan J."/>
            <person name="Johnson J."/>
            <person name="Barry K."/>
            <person name="LaButti K."/>
            <person name="Ng V."/>
            <person name="Ahrendt S."/>
            <person name="Min B."/>
            <person name="Choi I.G."/>
            <person name="Park H."/>
            <person name="Plett J.M."/>
            <person name="Magnuson J."/>
            <person name="Spatafora J.W."/>
            <person name="Nagy L.G."/>
            <person name="Henrissat B."/>
            <person name="Grigoriev I.V."/>
            <person name="Yang Z.L."/>
            <person name="Xu J."/>
            <person name="Martin F.M."/>
        </authorList>
    </citation>
    <scope>NUCLEOTIDE SEQUENCE</scope>
    <source>
        <strain evidence="1">KUC20120723A-06</strain>
    </source>
</reference>
<comment type="caution">
    <text evidence="1">The sequence shown here is derived from an EMBL/GenBank/DDBJ whole genome shotgun (WGS) entry which is preliminary data.</text>
</comment>
<dbReference type="Proteomes" id="UP000790709">
    <property type="component" value="Unassembled WGS sequence"/>
</dbReference>
<evidence type="ECO:0000313" key="1">
    <source>
        <dbReference type="EMBL" id="KAH7920108.1"/>
    </source>
</evidence>
<accession>A0ACB8B4T9</accession>
<sequence>SGIWDEERVQPCKRSTPSIFGRVGDYRIPWWRQGAWKYIVCDVSCVTSQTYYYIEFQFKRCRTEPTWNIQPTEEKLRDLQYVPWCMEDEQSFNRLHELGSEQRSTGGLIKFANLLKSGAGTAPSLEI</sequence>
<gene>
    <name evidence="1" type="ORF">BV22DRAFT_1040253</name>
</gene>